<name>A0A1W2BQC6_9BACT</name>
<dbReference type="AlphaFoldDB" id="A0A1W2BQC6"/>
<keyword evidence="1" id="KW-0812">Transmembrane</keyword>
<protein>
    <submittedName>
        <fullName evidence="2">Uncharacterized protein</fullName>
    </submittedName>
</protein>
<keyword evidence="1" id="KW-0472">Membrane</keyword>
<evidence type="ECO:0000313" key="2">
    <source>
        <dbReference type="EMBL" id="SMC74758.1"/>
    </source>
</evidence>
<accession>A0A1W2BQC6</accession>
<dbReference type="Proteomes" id="UP000192418">
    <property type="component" value="Unassembled WGS sequence"/>
</dbReference>
<proteinExistence type="predicted"/>
<dbReference type="EMBL" id="FWXY01000009">
    <property type="protein sequence ID" value="SMC74758.1"/>
    <property type="molecule type" value="Genomic_DNA"/>
</dbReference>
<dbReference type="RefSeq" id="WP_084068789.1">
    <property type="nucleotide sequence ID" value="NZ_FWXY01000009.1"/>
</dbReference>
<evidence type="ECO:0000256" key="1">
    <source>
        <dbReference type="SAM" id="Phobius"/>
    </source>
</evidence>
<feature type="transmembrane region" description="Helical" evidence="1">
    <location>
        <begin position="12"/>
        <end position="33"/>
    </location>
</feature>
<keyword evidence="1" id="KW-1133">Transmembrane helix</keyword>
<reference evidence="2 3" key="1">
    <citation type="submission" date="2017-04" db="EMBL/GenBank/DDBJ databases">
        <authorList>
            <person name="Afonso C.L."/>
            <person name="Miller P.J."/>
            <person name="Scott M.A."/>
            <person name="Spackman E."/>
            <person name="Goraichik I."/>
            <person name="Dimitrov K.M."/>
            <person name="Suarez D.L."/>
            <person name="Swayne D.E."/>
        </authorList>
    </citation>
    <scope>NUCLEOTIDE SEQUENCE [LARGE SCALE GENOMIC DNA]</scope>
    <source>
        <strain evidence="2 3">DSM 3385</strain>
    </source>
</reference>
<sequence>MSIPEILTENILTTLSGAGVLVTGLSAFLGRVWSKRILMREKGVIEGELQEMRSNHEKSLKLIEANVRLQILKKDQFHQISKSTFESIFNRKIELYSDLLKISVQFRRFAIESIYSEIDDPTDEFWNFQRKTRELIENNRLYVSEDLFEKYVIWYEKAVAYFKAADIAGYEAHGQSYTEEENLMNVWDAQHPEYAKLVKNTNDEFVAILDQIEKDIDRLRKSIEIPLNKALPL</sequence>
<organism evidence="2 3">
    <name type="scientific">Desulfocicer vacuolatum DSM 3385</name>
    <dbReference type="NCBI Taxonomy" id="1121400"/>
    <lineage>
        <taxon>Bacteria</taxon>
        <taxon>Pseudomonadati</taxon>
        <taxon>Thermodesulfobacteriota</taxon>
        <taxon>Desulfobacteria</taxon>
        <taxon>Desulfobacterales</taxon>
        <taxon>Desulfobacteraceae</taxon>
        <taxon>Desulfocicer</taxon>
    </lineage>
</organism>
<dbReference type="OrthoDB" id="5918901at2"/>
<keyword evidence="3" id="KW-1185">Reference proteome</keyword>
<gene>
    <name evidence="2" type="ORF">SAMN02746065_10928</name>
</gene>
<evidence type="ECO:0000313" key="3">
    <source>
        <dbReference type="Proteomes" id="UP000192418"/>
    </source>
</evidence>